<reference evidence="1" key="2">
    <citation type="submission" date="2023-06" db="EMBL/GenBank/DDBJ databases">
        <authorList>
            <consortium name="Lawrence Berkeley National Laboratory"/>
            <person name="Haridas S."/>
            <person name="Hensen N."/>
            <person name="Bonometti L."/>
            <person name="Westerberg I."/>
            <person name="Brannstrom I.O."/>
            <person name="Guillou S."/>
            <person name="Cros-Aarteil S."/>
            <person name="Calhoun S."/>
            <person name="Kuo A."/>
            <person name="Mondo S."/>
            <person name="Pangilinan J."/>
            <person name="Riley R."/>
            <person name="Labutti K."/>
            <person name="Andreopoulos B."/>
            <person name="Lipzen A."/>
            <person name="Chen C."/>
            <person name="Yanf M."/>
            <person name="Daum C."/>
            <person name="Ng V."/>
            <person name="Clum A."/>
            <person name="Steindorff A."/>
            <person name="Ohm R."/>
            <person name="Martin F."/>
            <person name="Silar P."/>
            <person name="Natvig D."/>
            <person name="Lalanne C."/>
            <person name="Gautier V."/>
            <person name="Ament-Velasquez S.L."/>
            <person name="Kruys A."/>
            <person name="Hutchinson M.I."/>
            <person name="Powell A.J."/>
            <person name="Barry K."/>
            <person name="Miller A.N."/>
            <person name="Grigoriev I.V."/>
            <person name="Debuchy R."/>
            <person name="Gladieux P."/>
            <person name="Thoren M.H."/>
            <person name="Johannesson H."/>
        </authorList>
    </citation>
    <scope>NUCLEOTIDE SEQUENCE</scope>
    <source>
        <strain evidence="1">CBS 560.94</strain>
    </source>
</reference>
<dbReference type="AlphaFoldDB" id="A0AAE0MRF9"/>
<dbReference type="GeneID" id="87862773"/>
<comment type="caution">
    <text evidence="1">The sequence shown here is derived from an EMBL/GenBank/DDBJ whole genome shotgun (WGS) entry which is preliminary data.</text>
</comment>
<organism evidence="1 2">
    <name type="scientific">Neurospora tetraspora</name>
    <dbReference type="NCBI Taxonomy" id="94610"/>
    <lineage>
        <taxon>Eukaryota</taxon>
        <taxon>Fungi</taxon>
        <taxon>Dikarya</taxon>
        <taxon>Ascomycota</taxon>
        <taxon>Pezizomycotina</taxon>
        <taxon>Sordariomycetes</taxon>
        <taxon>Sordariomycetidae</taxon>
        <taxon>Sordariales</taxon>
        <taxon>Sordariaceae</taxon>
        <taxon>Neurospora</taxon>
    </lineage>
</organism>
<reference evidence="1" key="1">
    <citation type="journal article" date="2023" name="Mol. Phylogenet. Evol.">
        <title>Genome-scale phylogeny and comparative genomics of the fungal order Sordariales.</title>
        <authorList>
            <person name="Hensen N."/>
            <person name="Bonometti L."/>
            <person name="Westerberg I."/>
            <person name="Brannstrom I.O."/>
            <person name="Guillou S."/>
            <person name="Cros-Aarteil S."/>
            <person name="Calhoun S."/>
            <person name="Haridas S."/>
            <person name="Kuo A."/>
            <person name="Mondo S."/>
            <person name="Pangilinan J."/>
            <person name="Riley R."/>
            <person name="LaButti K."/>
            <person name="Andreopoulos B."/>
            <person name="Lipzen A."/>
            <person name="Chen C."/>
            <person name="Yan M."/>
            <person name="Daum C."/>
            <person name="Ng V."/>
            <person name="Clum A."/>
            <person name="Steindorff A."/>
            <person name="Ohm R.A."/>
            <person name="Martin F."/>
            <person name="Silar P."/>
            <person name="Natvig D.O."/>
            <person name="Lalanne C."/>
            <person name="Gautier V."/>
            <person name="Ament-Velasquez S.L."/>
            <person name="Kruys A."/>
            <person name="Hutchinson M.I."/>
            <person name="Powell A.J."/>
            <person name="Barry K."/>
            <person name="Miller A.N."/>
            <person name="Grigoriev I.V."/>
            <person name="Debuchy R."/>
            <person name="Gladieux P."/>
            <person name="Hiltunen Thoren M."/>
            <person name="Johannesson H."/>
        </authorList>
    </citation>
    <scope>NUCLEOTIDE SEQUENCE</scope>
    <source>
        <strain evidence="1">CBS 560.94</strain>
    </source>
</reference>
<protein>
    <submittedName>
        <fullName evidence="1">Uncharacterized protein</fullName>
    </submittedName>
</protein>
<dbReference type="EMBL" id="JAUEPP010000005">
    <property type="protein sequence ID" value="KAK3342357.1"/>
    <property type="molecule type" value="Genomic_DNA"/>
</dbReference>
<accession>A0AAE0MRF9</accession>
<evidence type="ECO:0000313" key="2">
    <source>
        <dbReference type="Proteomes" id="UP001278500"/>
    </source>
</evidence>
<dbReference type="Proteomes" id="UP001278500">
    <property type="component" value="Unassembled WGS sequence"/>
</dbReference>
<gene>
    <name evidence="1" type="ORF">B0H65DRAFT_443201</name>
</gene>
<sequence length="310" mass="33082">MALALTPVERLTHARCRAAGIPSDSPESAARLPPCATCTLSFARAASDLGGPDVAEDTILREIASDFSCFVKRDAFRATASCEQTRKARICDLPPDLAPFGTRLFASWELAEFDDCDAEETATQKQALITAAADLWEAYSEYHIKHNDLSDNPTPKAVLTWTTGKLTTEGWRVPAHLARLHKAALMPSLGLAADDAPGTPDAPDAPAPVSGVADINTLIFRNLLATRLAGIENKIGEMNTTITSSSQDQAAFFTNMVASVRDLTLDVKKEMSEMAAALRVLQGKVEALCEAQAEATDTSMAEAADSTGEK</sequence>
<evidence type="ECO:0000313" key="1">
    <source>
        <dbReference type="EMBL" id="KAK3342357.1"/>
    </source>
</evidence>
<dbReference type="RefSeq" id="XP_062680150.1">
    <property type="nucleotide sequence ID" value="XM_062825619.1"/>
</dbReference>
<keyword evidence="2" id="KW-1185">Reference proteome</keyword>
<proteinExistence type="predicted"/>
<name>A0AAE0MRF9_9PEZI</name>